<dbReference type="Pfam" id="PF15711">
    <property type="entry name" value="ILEI"/>
    <property type="match status" value="2"/>
</dbReference>
<dbReference type="GO" id="GO:0046872">
    <property type="term" value="F:metal ion binding"/>
    <property type="evidence" value="ECO:0007669"/>
    <property type="project" value="UniProtKB-KW"/>
</dbReference>
<comment type="subcellular location">
    <subcellularLocation>
        <location evidence="2">Golgi apparatus membrane</location>
        <topology evidence="2">Single-pass type II membrane protein</topology>
    </subcellularLocation>
</comment>
<dbReference type="OrthoDB" id="440755at2759"/>
<dbReference type="Proteomes" id="UP000663832">
    <property type="component" value="Unassembled WGS sequence"/>
</dbReference>
<dbReference type="InterPro" id="IPR029044">
    <property type="entry name" value="Nucleotide-diphossugar_trans"/>
</dbReference>
<keyword evidence="6" id="KW-0808">Transferase</keyword>
<evidence type="ECO:0000256" key="1">
    <source>
        <dbReference type="ARBA" id="ARBA00001936"/>
    </source>
</evidence>
<dbReference type="InterPro" id="IPR004139">
    <property type="entry name" value="Glyco_trans_13"/>
</dbReference>
<evidence type="ECO:0000256" key="11">
    <source>
        <dbReference type="ARBA" id="ARBA00023034"/>
    </source>
</evidence>
<keyword evidence="8" id="KW-0479">Metal-binding</keyword>
<comment type="pathway">
    <text evidence="3">Protein modification; protein glycosylation.</text>
</comment>
<evidence type="ECO:0000256" key="3">
    <source>
        <dbReference type="ARBA" id="ARBA00004922"/>
    </source>
</evidence>
<keyword evidence="18" id="KW-1185">Reference proteome</keyword>
<evidence type="ECO:0000259" key="15">
    <source>
        <dbReference type="Pfam" id="PF15711"/>
    </source>
</evidence>
<evidence type="ECO:0000313" key="17">
    <source>
        <dbReference type="EMBL" id="CAF0932520.1"/>
    </source>
</evidence>
<dbReference type="Gene3D" id="3.90.550.10">
    <property type="entry name" value="Spore Coat Polysaccharide Biosynthesis Protein SpsA, Chain A"/>
    <property type="match status" value="1"/>
</dbReference>
<dbReference type="AlphaFoldDB" id="A0A813X5M6"/>
<gene>
    <name evidence="16" type="ORF">BJG266_LOCUS8681</name>
    <name evidence="17" type="ORF">QVE165_LOCUS11182</name>
</gene>
<dbReference type="UniPathway" id="UPA00378"/>
<keyword evidence="11" id="KW-0333">Golgi apparatus</keyword>
<evidence type="ECO:0000256" key="12">
    <source>
        <dbReference type="ARBA" id="ARBA00023136"/>
    </source>
</evidence>
<evidence type="ECO:0000256" key="13">
    <source>
        <dbReference type="ARBA" id="ARBA00023211"/>
    </source>
</evidence>
<evidence type="ECO:0000256" key="14">
    <source>
        <dbReference type="SAM" id="Phobius"/>
    </source>
</evidence>
<proteinExistence type="inferred from homology"/>
<keyword evidence="9" id="KW-0735">Signal-anchor</keyword>
<comment type="cofactor">
    <cofactor evidence="1">
        <name>Mn(2+)</name>
        <dbReference type="ChEBI" id="CHEBI:29035"/>
    </cofactor>
</comment>
<dbReference type="PANTHER" id="PTHR46396:SF2">
    <property type="entry name" value="ILEI_PANDER DOMAIN-CONTAINING PROTEIN"/>
    <property type="match status" value="1"/>
</dbReference>
<evidence type="ECO:0000256" key="2">
    <source>
        <dbReference type="ARBA" id="ARBA00004323"/>
    </source>
</evidence>
<sequence length="835" mass="94708">MKRAKRTLVKNFGSMGNFFAMIILVAVTVIFINTYVLSKRNLLDDGSDTNLRTDEGLYNSNGTGNSIDLQQLQKQITRSPVPDAGCEIKEKCSDKYVPYKVISGDGLDKFPMICFNNKLLLHKNSKGVQVGRGLNFIAINSTTLEVKYNETFDTYLEESFFLRVLKLKLSDSDIIIMASFDEMTSGLKEASVSLLEQYGSQLIKKVKYRDSFVMIGQKGLARGKAIESHSRKGNRDYGAAAEISGCTKFPLGQITPFTLPPVEIYKEGKISVGSSIENCGLPHTCKENEFPVHVYTGKDNNDEPKICVDGKYVISKGVNDGGRGLNIVVVSNGKEVIRTGHFDTWNDDSTNLEIFLENLEENVIIIVVTFDEASKKLSQHSKNLFFDLGSATIQNLKYRDVWVLVGQKGIQGFSPYEEISYAGTGFSYASPIDKRMCVPQTLKGLKIRPDPIPYRNDKRRDFCSRYDGYGDFCSDANIDKHLIAVPLLNKTLEDNPIYSTPVLIIAGISHDALRMCLETILMQPGINNENVIVAIDEKFAESHELISLFGFKSEKISNSSSYMEHYEKALKKVWEIHSNKDKVVVIEEDLLLSPDFLYTLALLSETFRKDETIGAIQMWNPNSYDIINGSIELIYRVDQFYGLGYLLRRSFYEKNMKDSFKECCSKRVWDKWKFPNTSSFLMPDISRTFRRPLHGNRNNSEYIETLFNQKRRTNLNPFPPLSNIDTLRKDKYEATLINAISSATLLKSLEKCDTINNYMHNLIQNQNISNTFKYIYEQKSLNDVRSLTPVLPCFGLFSVEPLGLYHDILRFSSNTYNFYLVGSQSPIHKSISKST</sequence>
<dbReference type="EMBL" id="CAJNOI010000027">
    <property type="protein sequence ID" value="CAF0866808.1"/>
    <property type="molecule type" value="Genomic_DNA"/>
</dbReference>
<keyword evidence="13" id="KW-0464">Manganese</keyword>
<feature type="domain" description="ILEI/PANDER" evidence="15">
    <location>
        <begin position="323"/>
        <end position="409"/>
    </location>
</feature>
<dbReference type="GO" id="GO:0016266">
    <property type="term" value="P:protein O-linked glycosylation via N-acetyl-galactosamine"/>
    <property type="evidence" value="ECO:0007669"/>
    <property type="project" value="TreeGrafter"/>
</dbReference>
<evidence type="ECO:0000256" key="5">
    <source>
        <dbReference type="ARBA" id="ARBA00022676"/>
    </source>
</evidence>
<dbReference type="InterPro" id="IPR039477">
    <property type="entry name" value="ILEI/PANDER_dom"/>
</dbReference>
<accession>A0A813X5M6</accession>
<dbReference type="Pfam" id="PF03071">
    <property type="entry name" value="GNT-I"/>
    <property type="match status" value="1"/>
</dbReference>
<comment type="similarity">
    <text evidence="4">Belongs to the glycosyltransferase 13 family.</text>
</comment>
<keyword evidence="10 14" id="KW-1133">Transmembrane helix</keyword>
<protein>
    <recommendedName>
        <fullName evidence="15">ILEI/PANDER domain-containing protein</fullName>
    </recommendedName>
</protein>
<feature type="domain" description="ILEI/PANDER" evidence="15">
    <location>
        <begin position="132"/>
        <end position="219"/>
    </location>
</feature>
<dbReference type="SUPFAM" id="SSF53448">
    <property type="entry name" value="Nucleotide-diphospho-sugar transferases"/>
    <property type="match status" value="1"/>
</dbReference>
<dbReference type="PANTHER" id="PTHR46396">
    <property type="entry name" value="PROTEIN O-LINKED-MANNOSE BETA-1,2-N-ACETYLGLUCOSAMINYLTRANSFERASE 1"/>
    <property type="match status" value="1"/>
</dbReference>
<dbReference type="GO" id="GO:0000139">
    <property type="term" value="C:Golgi membrane"/>
    <property type="evidence" value="ECO:0007669"/>
    <property type="project" value="UniProtKB-SubCell"/>
</dbReference>
<dbReference type="GO" id="GO:0047223">
    <property type="term" value="F:beta-1,3-galactosyl-O-glycosyl-glycoprotein beta-1,3-N-acetylglucosaminyltransferase activity"/>
    <property type="evidence" value="ECO:0007669"/>
    <property type="project" value="TreeGrafter"/>
</dbReference>
<keyword evidence="12 14" id="KW-0472">Membrane</keyword>
<evidence type="ECO:0000256" key="4">
    <source>
        <dbReference type="ARBA" id="ARBA00006492"/>
    </source>
</evidence>
<keyword evidence="5" id="KW-0328">Glycosyltransferase</keyword>
<evidence type="ECO:0000256" key="6">
    <source>
        <dbReference type="ARBA" id="ARBA00022679"/>
    </source>
</evidence>
<evidence type="ECO:0000313" key="16">
    <source>
        <dbReference type="EMBL" id="CAF0866808.1"/>
    </source>
</evidence>
<organism evidence="16 19">
    <name type="scientific">Adineta steineri</name>
    <dbReference type="NCBI Taxonomy" id="433720"/>
    <lineage>
        <taxon>Eukaryota</taxon>
        <taxon>Metazoa</taxon>
        <taxon>Spiralia</taxon>
        <taxon>Gnathifera</taxon>
        <taxon>Rotifera</taxon>
        <taxon>Eurotatoria</taxon>
        <taxon>Bdelloidea</taxon>
        <taxon>Adinetida</taxon>
        <taxon>Adinetidae</taxon>
        <taxon>Adineta</taxon>
    </lineage>
</organism>
<reference evidence="16" key="1">
    <citation type="submission" date="2021-02" db="EMBL/GenBank/DDBJ databases">
        <authorList>
            <person name="Nowell W R."/>
        </authorList>
    </citation>
    <scope>NUCLEOTIDE SEQUENCE</scope>
</reference>
<evidence type="ECO:0000313" key="18">
    <source>
        <dbReference type="Proteomes" id="UP000663832"/>
    </source>
</evidence>
<dbReference type="PROSITE" id="PS52031">
    <property type="entry name" value="GG_LECTIN"/>
    <property type="match status" value="2"/>
</dbReference>
<feature type="transmembrane region" description="Helical" evidence="14">
    <location>
        <begin position="12"/>
        <end position="32"/>
    </location>
</feature>
<dbReference type="EMBL" id="CAJNOM010000053">
    <property type="protein sequence ID" value="CAF0932520.1"/>
    <property type="molecule type" value="Genomic_DNA"/>
</dbReference>
<evidence type="ECO:0000256" key="10">
    <source>
        <dbReference type="ARBA" id="ARBA00022989"/>
    </source>
</evidence>
<comment type="caution">
    <text evidence="16">The sequence shown here is derived from an EMBL/GenBank/DDBJ whole genome shotgun (WGS) entry which is preliminary data.</text>
</comment>
<evidence type="ECO:0000313" key="19">
    <source>
        <dbReference type="Proteomes" id="UP000663877"/>
    </source>
</evidence>
<evidence type="ECO:0000256" key="9">
    <source>
        <dbReference type="ARBA" id="ARBA00022968"/>
    </source>
</evidence>
<evidence type="ECO:0000256" key="8">
    <source>
        <dbReference type="ARBA" id="ARBA00022723"/>
    </source>
</evidence>
<evidence type="ECO:0000256" key="7">
    <source>
        <dbReference type="ARBA" id="ARBA00022692"/>
    </source>
</evidence>
<dbReference type="Proteomes" id="UP000663877">
    <property type="component" value="Unassembled WGS sequence"/>
</dbReference>
<keyword evidence="7 14" id="KW-0812">Transmembrane</keyword>
<dbReference type="InterPro" id="IPR052463">
    <property type="entry name" value="O-linked_mannose_GnT"/>
</dbReference>
<name>A0A813X5M6_9BILA</name>